<keyword evidence="2" id="KW-1185">Reference proteome</keyword>
<dbReference type="PANTHER" id="PTHR46889:SF4">
    <property type="entry name" value="TRANSPOSASE INSO FOR INSERTION SEQUENCE ELEMENT IS911B-RELATED"/>
    <property type="match status" value="1"/>
</dbReference>
<dbReference type="InterPro" id="IPR012337">
    <property type="entry name" value="RNaseH-like_sf"/>
</dbReference>
<gene>
    <name evidence="1" type="ORF">GORBP_049_01250</name>
</gene>
<reference evidence="1 2" key="1">
    <citation type="submission" date="2012-08" db="EMBL/GenBank/DDBJ databases">
        <title>Whole genome shotgun sequence of Gordonia rubripertincta NBRC 101908.</title>
        <authorList>
            <person name="Takarada H."/>
            <person name="Hosoyama A."/>
            <person name="Tsuchikane K."/>
            <person name="Katsumata H."/>
            <person name="Baba S."/>
            <person name="Ohji S."/>
            <person name="Yamazaki S."/>
            <person name="Fujita N."/>
        </authorList>
    </citation>
    <scope>NUCLEOTIDE SEQUENCE [LARGE SCALE GENOMIC DNA]</scope>
    <source>
        <strain evidence="1 2">NBRC 101908</strain>
    </source>
</reference>
<evidence type="ECO:0000313" key="2">
    <source>
        <dbReference type="Proteomes" id="UP000010744"/>
    </source>
</evidence>
<dbReference type="Proteomes" id="UP000010744">
    <property type="component" value="Unassembled WGS sequence"/>
</dbReference>
<dbReference type="Gene3D" id="3.30.420.10">
    <property type="entry name" value="Ribonuclease H-like superfamily/Ribonuclease H"/>
    <property type="match status" value="1"/>
</dbReference>
<dbReference type="SUPFAM" id="SSF53098">
    <property type="entry name" value="Ribonuclease H-like"/>
    <property type="match status" value="1"/>
</dbReference>
<name>A0ABQ0HRP7_GORRU</name>
<dbReference type="InterPro" id="IPR050900">
    <property type="entry name" value="Transposase_IS3/IS150/IS904"/>
</dbReference>
<sequence length="108" mass="11733">MRTELVEAAVDAAVRTRGGSVRGTIMHSDRGTQGEFTSHDMAKACARHGLKRSMGATGVCRDNAGAEALWSTVKHEYYKRHAFASTRNLLLDLPITSDSTTMPGGIRR</sequence>
<proteinExistence type="predicted"/>
<accession>A0ABQ0HRP7</accession>
<dbReference type="PANTHER" id="PTHR46889">
    <property type="entry name" value="TRANSPOSASE INSF FOR INSERTION SEQUENCE IS3B-RELATED"/>
    <property type="match status" value="1"/>
</dbReference>
<dbReference type="InterPro" id="IPR036397">
    <property type="entry name" value="RNaseH_sf"/>
</dbReference>
<protein>
    <submittedName>
        <fullName evidence="1">Transposase</fullName>
    </submittedName>
</protein>
<evidence type="ECO:0000313" key="1">
    <source>
        <dbReference type="EMBL" id="GAB84956.1"/>
    </source>
</evidence>
<organism evidence="1 2">
    <name type="scientific">Gordonia rubripertincta NBRC 101908</name>
    <dbReference type="NCBI Taxonomy" id="1077975"/>
    <lineage>
        <taxon>Bacteria</taxon>
        <taxon>Bacillati</taxon>
        <taxon>Actinomycetota</taxon>
        <taxon>Actinomycetes</taxon>
        <taxon>Mycobacteriales</taxon>
        <taxon>Gordoniaceae</taxon>
        <taxon>Gordonia</taxon>
    </lineage>
</organism>
<dbReference type="EMBL" id="BAHB01000049">
    <property type="protein sequence ID" value="GAB84956.1"/>
    <property type="molecule type" value="Genomic_DNA"/>
</dbReference>
<comment type="caution">
    <text evidence="1">The sequence shown here is derived from an EMBL/GenBank/DDBJ whole genome shotgun (WGS) entry which is preliminary data.</text>
</comment>